<protein>
    <recommendedName>
        <fullName evidence="1">Sialidase domain-containing protein</fullName>
    </recommendedName>
</protein>
<name>A0A0F9UDJ6_9ZZZZ</name>
<evidence type="ECO:0000313" key="2">
    <source>
        <dbReference type="EMBL" id="KKN51698.1"/>
    </source>
</evidence>
<reference evidence="2" key="1">
    <citation type="journal article" date="2015" name="Nature">
        <title>Complex archaea that bridge the gap between prokaryotes and eukaryotes.</title>
        <authorList>
            <person name="Spang A."/>
            <person name="Saw J.H."/>
            <person name="Jorgensen S.L."/>
            <person name="Zaremba-Niedzwiedzka K."/>
            <person name="Martijn J."/>
            <person name="Lind A.E."/>
            <person name="van Eijk R."/>
            <person name="Schleper C."/>
            <person name="Guy L."/>
            <person name="Ettema T.J."/>
        </authorList>
    </citation>
    <scope>NUCLEOTIDE SEQUENCE</scope>
</reference>
<dbReference type="Pfam" id="PF13385">
    <property type="entry name" value="Laminin_G_3"/>
    <property type="match status" value="1"/>
</dbReference>
<dbReference type="InterPro" id="IPR011040">
    <property type="entry name" value="Sialidase"/>
</dbReference>
<organism evidence="2">
    <name type="scientific">marine sediment metagenome</name>
    <dbReference type="NCBI Taxonomy" id="412755"/>
    <lineage>
        <taxon>unclassified sequences</taxon>
        <taxon>metagenomes</taxon>
        <taxon>ecological metagenomes</taxon>
    </lineage>
</organism>
<evidence type="ECO:0000259" key="1">
    <source>
        <dbReference type="Pfam" id="PF13088"/>
    </source>
</evidence>
<dbReference type="PANTHER" id="PTHR10628:SF30">
    <property type="entry name" value="EXO-ALPHA-SIALIDASE"/>
    <property type="match status" value="1"/>
</dbReference>
<gene>
    <name evidence="2" type="ORF">LCGC14_0619850</name>
</gene>
<dbReference type="GO" id="GO:0006689">
    <property type="term" value="P:ganglioside catabolic process"/>
    <property type="evidence" value="ECO:0007669"/>
    <property type="project" value="TreeGrafter"/>
</dbReference>
<dbReference type="PANTHER" id="PTHR10628">
    <property type="entry name" value="SIALIDASE"/>
    <property type="match status" value="1"/>
</dbReference>
<comment type="caution">
    <text evidence="2">The sequence shown here is derived from an EMBL/GenBank/DDBJ whole genome shotgun (WGS) entry which is preliminary data.</text>
</comment>
<dbReference type="InterPro" id="IPR026856">
    <property type="entry name" value="Sialidase_fam"/>
</dbReference>
<sequence>MALVVHYKMDDNAGSATVIDTVGTQDGTYKDGGGNLDTDTGSVVGRVGGALDFDGTDERVEITNVSAVDISSSTLRKVYPVSNSRNDYEAWPGIAVDSSGNIYCVYRTAAGSTHGFDIDGKLGIKRSTDGGETWSAATTPADQFNLDDRNANILIFDDDGTETILVVYNTWDNSDARAYVTKSPVSDWTAFGSDIAIKAGAQRASMGKPIVINRPGESNDGDIIIPLYDAWTNDNTYVVTSSDGGDTWSDLATVSTADGEEMSILQLKSGGVYTNDLLGIMRDNAGKFWKLTSTDGGATWAARTEETQLPVGGGTPCDLVRLSDDTLLATFAHNDADGYETHIYSSTDEGTTWTKEIEILHGASDSSYIKIAEVDSSNLIAAWCTNGGATSSSDVYVKKIAYPLVELPETGVMSVFAWIRRDDAGNFDAIVTKDEVVNCQSFMFRVKSDGNLMVSAGGDLHTTETSTSVNDLLWHHVGFVKTTRTTTLYVDGKSVFSHGAGIILDNSLAIQIGRRFNNADTPTYTDYFDGRINDVRIYNHALTQGEITALYEDERVKAGYLHSVQLVAAAADVSATIYDNASAASGTIVYKNTLDISVEGLKRHDAFKVPVRCANGIHIVRTGAGGDVIVDYRNQKP</sequence>
<dbReference type="Gene3D" id="2.120.10.10">
    <property type="match status" value="2"/>
</dbReference>
<feature type="domain" description="Sialidase" evidence="1">
    <location>
        <begin position="121"/>
        <end position="371"/>
    </location>
</feature>
<dbReference type="SUPFAM" id="SSF50939">
    <property type="entry name" value="Sialidases"/>
    <property type="match status" value="1"/>
</dbReference>
<proteinExistence type="predicted"/>
<accession>A0A0F9UDJ6</accession>
<dbReference type="GO" id="GO:0009313">
    <property type="term" value="P:oligosaccharide catabolic process"/>
    <property type="evidence" value="ECO:0007669"/>
    <property type="project" value="TreeGrafter"/>
</dbReference>
<dbReference type="AlphaFoldDB" id="A0A0F9UDJ6"/>
<dbReference type="Pfam" id="PF13088">
    <property type="entry name" value="BNR_2"/>
    <property type="match status" value="1"/>
</dbReference>
<dbReference type="SUPFAM" id="SSF49899">
    <property type="entry name" value="Concanavalin A-like lectins/glucanases"/>
    <property type="match status" value="1"/>
</dbReference>
<dbReference type="Gene3D" id="2.60.120.200">
    <property type="match status" value="1"/>
</dbReference>
<dbReference type="InterPro" id="IPR013320">
    <property type="entry name" value="ConA-like_dom_sf"/>
</dbReference>
<dbReference type="GO" id="GO:0016020">
    <property type="term" value="C:membrane"/>
    <property type="evidence" value="ECO:0007669"/>
    <property type="project" value="TreeGrafter"/>
</dbReference>
<dbReference type="EMBL" id="LAZR01001051">
    <property type="protein sequence ID" value="KKN51698.1"/>
    <property type="molecule type" value="Genomic_DNA"/>
</dbReference>
<dbReference type="GO" id="GO:0004308">
    <property type="term" value="F:exo-alpha-sialidase activity"/>
    <property type="evidence" value="ECO:0007669"/>
    <property type="project" value="InterPro"/>
</dbReference>
<dbReference type="CDD" id="cd15482">
    <property type="entry name" value="Sialidase_non-viral"/>
    <property type="match status" value="1"/>
</dbReference>
<dbReference type="InterPro" id="IPR036278">
    <property type="entry name" value="Sialidase_sf"/>
</dbReference>
<dbReference type="GO" id="GO:0005737">
    <property type="term" value="C:cytoplasm"/>
    <property type="evidence" value="ECO:0007669"/>
    <property type="project" value="TreeGrafter"/>
</dbReference>